<dbReference type="GO" id="GO:0044550">
    <property type="term" value="P:secondary metabolite biosynthetic process"/>
    <property type="evidence" value="ECO:0007669"/>
    <property type="project" value="TreeGrafter"/>
</dbReference>
<dbReference type="SUPFAM" id="SSF56801">
    <property type="entry name" value="Acetyl-CoA synthetase-like"/>
    <property type="match status" value="1"/>
</dbReference>
<evidence type="ECO:0000259" key="3">
    <source>
        <dbReference type="PROSITE" id="PS50075"/>
    </source>
</evidence>
<dbReference type="OrthoDB" id="2472181at2"/>
<dbReference type="GO" id="GO:0005737">
    <property type="term" value="C:cytoplasm"/>
    <property type="evidence" value="ECO:0007669"/>
    <property type="project" value="TreeGrafter"/>
</dbReference>
<dbReference type="SMART" id="SM00823">
    <property type="entry name" value="PKS_PP"/>
    <property type="match status" value="1"/>
</dbReference>
<organism evidence="4 5">
    <name type="scientific">Amycolatopsis vastitatis</name>
    <dbReference type="NCBI Taxonomy" id="1905142"/>
    <lineage>
        <taxon>Bacteria</taxon>
        <taxon>Bacillati</taxon>
        <taxon>Actinomycetota</taxon>
        <taxon>Actinomycetes</taxon>
        <taxon>Pseudonocardiales</taxon>
        <taxon>Pseudonocardiaceae</taxon>
        <taxon>Amycolatopsis</taxon>
    </lineage>
</organism>
<dbReference type="SUPFAM" id="SSF47336">
    <property type="entry name" value="ACP-like"/>
    <property type="match status" value="1"/>
</dbReference>
<evidence type="ECO:0000256" key="1">
    <source>
        <dbReference type="ARBA" id="ARBA00022450"/>
    </source>
</evidence>
<dbReference type="InterPro" id="IPR025110">
    <property type="entry name" value="AMP-bd_C"/>
</dbReference>
<dbReference type="InterPro" id="IPR045851">
    <property type="entry name" value="AMP-bd_C_sf"/>
</dbReference>
<dbReference type="Proteomes" id="UP000215199">
    <property type="component" value="Unassembled WGS sequence"/>
</dbReference>
<dbReference type="PANTHER" id="PTHR45527">
    <property type="entry name" value="NONRIBOSOMAL PEPTIDE SYNTHETASE"/>
    <property type="match status" value="1"/>
</dbReference>
<keyword evidence="1" id="KW-0596">Phosphopantetheine</keyword>
<dbReference type="InterPro" id="IPR042099">
    <property type="entry name" value="ANL_N_sf"/>
</dbReference>
<reference evidence="5" key="1">
    <citation type="submission" date="2017-07" db="EMBL/GenBank/DDBJ databases">
        <title>Comparative genome mining reveals phylogenetic distribution patterns of secondary metabolites in Amycolatopsis.</title>
        <authorList>
            <person name="Adamek M."/>
            <person name="Alanjary M."/>
            <person name="Sales-Ortells H."/>
            <person name="Goodfellow M."/>
            <person name="Bull A.T."/>
            <person name="Kalinowski J."/>
            <person name="Ziemert N."/>
        </authorList>
    </citation>
    <scope>NUCLEOTIDE SEQUENCE [LARGE SCALE GENOMIC DNA]</scope>
    <source>
        <strain evidence="5">H5</strain>
    </source>
</reference>
<dbReference type="InterPro" id="IPR006162">
    <property type="entry name" value="Ppantetheine_attach_site"/>
</dbReference>
<accession>A0A229SK87</accession>
<dbReference type="PROSITE" id="PS50075">
    <property type="entry name" value="CARRIER"/>
    <property type="match status" value="1"/>
</dbReference>
<dbReference type="GO" id="GO:0031177">
    <property type="term" value="F:phosphopantetheine binding"/>
    <property type="evidence" value="ECO:0007669"/>
    <property type="project" value="InterPro"/>
</dbReference>
<protein>
    <recommendedName>
        <fullName evidence="3">Carrier domain-containing protein</fullName>
    </recommendedName>
</protein>
<dbReference type="InterPro" id="IPR009081">
    <property type="entry name" value="PP-bd_ACP"/>
</dbReference>
<dbReference type="InterPro" id="IPR000873">
    <property type="entry name" value="AMP-dep_synth/lig_dom"/>
</dbReference>
<dbReference type="RefSeq" id="WP_093954307.1">
    <property type="nucleotide sequence ID" value="NZ_NMUL01000085.1"/>
</dbReference>
<comment type="caution">
    <text evidence="4">The sequence shown here is derived from an EMBL/GenBank/DDBJ whole genome shotgun (WGS) entry which is preliminary data.</text>
</comment>
<dbReference type="InterPro" id="IPR036736">
    <property type="entry name" value="ACP-like_sf"/>
</dbReference>
<proteinExistence type="predicted"/>
<feature type="domain" description="Carrier" evidence="3">
    <location>
        <begin position="515"/>
        <end position="590"/>
    </location>
</feature>
<evidence type="ECO:0000256" key="2">
    <source>
        <dbReference type="ARBA" id="ARBA00022553"/>
    </source>
</evidence>
<dbReference type="AlphaFoldDB" id="A0A229SK87"/>
<evidence type="ECO:0000313" key="5">
    <source>
        <dbReference type="Proteomes" id="UP000215199"/>
    </source>
</evidence>
<dbReference type="PROSITE" id="PS00012">
    <property type="entry name" value="PHOSPHOPANTETHEINE"/>
    <property type="match status" value="1"/>
</dbReference>
<dbReference type="EMBL" id="NMUL01000085">
    <property type="protein sequence ID" value="OXM59355.1"/>
    <property type="molecule type" value="Genomic_DNA"/>
</dbReference>
<keyword evidence="5" id="KW-1185">Reference proteome</keyword>
<dbReference type="Pfam" id="PF00501">
    <property type="entry name" value="AMP-binding"/>
    <property type="match status" value="1"/>
</dbReference>
<evidence type="ECO:0000313" key="4">
    <source>
        <dbReference type="EMBL" id="OXM59355.1"/>
    </source>
</evidence>
<gene>
    <name evidence="4" type="ORF">CF165_48150</name>
</gene>
<sequence>MEKQPHAVDWPVHWRGQVTRRPTAPAILSGSRVLTFAEADRITTRLRDSLLGSVAQEGFVRLDCRDRVSFVLAVIGCLRAGVAFMPTSSWTLDSARPELSWSAASATITAAAEAEFDITTAASAGRESRRPPSGAPLSTAPAYVYVTSGSSGGPKPVCVSRGALNAFVAGVVDMLGLSPDDRWLQNAHFSFDVALEECLPVLAAGGTVVCPSGVQPLEPPGLQQVVHERGTTIVELTTQHWYQYMDWLLESRLSPPGSLRLLVVGGERMDAWRYREWQERGFTPLAHVYGTTETAVSSSFYLGRVRSGDPDVSLGRPLLGQRYTVHDENGREASAGELWISGSSVGLGYLGDPALTSAKFVPDPQGPPGSRAYRTGDLVERLPDGGIVFRARTDDQIKIRGHRIARATIELAVEQLEHVDRAVVIAHPAEPSSLVAAITSTTAGDGRGILEPALAEEMRRAVGSSLPEWAVPQHFFSIGSVPTTTNGKVDRTAIATRFSTAMSRVQARDDAEPPSADGELVAHTLRLFREVLGRADVLSQDDFFSAGGNSILAMKVSGRLARETGRPVLVTDLYRNPTAESLAKLIEGAP</sequence>
<keyword evidence="2" id="KW-0597">Phosphoprotein</keyword>
<dbReference type="GO" id="GO:0043041">
    <property type="term" value="P:amino acid activation for nonribosomal peptide biosynthetic process"/>
    <property type="evidence" value="ECO:0007669"/>
    <property type="project" value="TreeGrafter"/>
</dbReference>
<name>A0A229SK87_9PSEU</name>
<dbReference type="Gene3D" id="3.30.300.30">
    <property type="match status" value="1"/>
</dbReference>
<dbReference type="Pfam" id="PF13193">
    <property type="entry name" value="AMP-binding_C"/>
    <property type="match status" value="1"/>
</dbReference>
<dbReference type="InterPro" id="IPR020806">
    <property type="entry name" value="PKS_PP-bd"/>
</dbReference>
<dbReference type="Gene3D" id="3.40.50.12780">
    <property type="entry name" value="N-terminal domain of ligase-like"/>
    <property type="match status" value="1"/>
</dbReference>
<dbReference type="Gene3D" id="1.10.1200.10">
    <property type="entry name" value="ACP-like"/>
    <property type="match status" value="1"/>
</dbReference>
<dbReference type="PANTHER" id="PTHR45527:SF1">
    <property type="entry name" value="FATTY ACID SYNTHASE"/>
    <property type="match status" value="1"/>
</dbReference>
<dbReference type="Pfam" id="PF00550">
    <property type="entry name" value="PP-binding"/>
    <property type="match status" value="1"/>
</dbReference>